<keyword evidence="1 2" id="KW-0413">Isomerase</keyword>
<comment type="function">
    <text evidence="2">Catalyzes the reversible conversion of ribose-5-phosphate to ribulose 5-phosphate.</text>
</comment>
<comment type="pathway">
    <text evidence="2">Carbohydrate degradation; pentose phosphate pathway; D-ribose 5-phosphate from D-ribulose 5-phosphate (non-oxidative stage): step 1/1.</text>
</comment>
<organism evidence="3 4">
    <name type="scientific">Paenibacillus physcomitrellae</name>
    <dbReference type="NCBI Taxonomy" id="1619311"/>
    <lineage>
        <taxon>Bacteria</taxon>
        <taxon>Bacillati</taxon>
        <taxon>Bacillota</taxon>
        <taxon>Bacilli</taxon>
        <taxon>Bacillales</taxon>
        <taxon>Paenibacillaceae</taxon>
        <taxon>Paenibacillus</taxon>
    </lineage>
</organism>
<dbReference type="EC" id="5.3.1.6" evidence="2"/>
<dbReference type="GO" id="GO:0016853">
    <property type="term" value="F:isomerase activity"/>
    <property type="evidence" value="ECO:0007669"/>
    <property type="project" value="UniProtKB-KW"/>
</dbReference>
<dbReference type="SUPFAM" id="SSF75445">
    <property type="entry name" value="D-ribose-5-phosphate isomerase (RpiA), lid domain"/>
    <property type="match status" value="1"/>
</dbReference>
<comment type="catalytic activity">
    <reaction evidence="2">
        <text>aldehydo-D-ribose 5-phosphate = D-ribulose 5-phosphate</text>
        <dbReference type="Rhea" id="RHEA:14657"/>
        <dbReference type="ChEBI" id="CHEBI:58121"/>
        <dbReference type="ChEBI" id="CHEBI:58273"/>
        <dbReference type="EC" id="5.3.1.6"/>
    </reaction>
</comment>
<comment type="subunit">
    <text evidence="2">Homodimer.</text>
</comment>
<dbReference type="PANTHER" id="PTHR11934:SF0">
    <property type="entry name" value="RIBOSE-5-PHOSPHATE ISOMERASE"/>
    <property type="match status" value="1"/>
</dbReference>
<dbReference type="NCBIfam" id="NF001924">
    <property type="entry name" value="PRK00702.1"/>
    <property type="match status" value="1"/>
</dbReference>
<accession>A0ABQ1GB18</accession>
<dbReference type="EMBL" id="BMHF01000008">
    <property type="protein sequence ID" value="GGA40203.1"/>
    <property type="molecule type" value="Genomic_DNA"/>
</dbReference>
<comment type="caution">
    <text evidence="3">The sequence shown here is derived from an EMBL/GenBank/DDBJ whole genome shotgun (WGS) entry which is preliminary data.</text>
</comment>
<proteinExistence type="inferred from homology"/>
<comment type="similarity">
    <text evidence="2">Belongs to the ribose 5-phosphate isomerase family.</text>
</comment>
<dbReference type="Pfam" id="PF06026">
    <property type="entry name" value="Rib_5-P_isom_A"/>
    <property type="match status" value="1"/>
</dbReference>
<dbReference type="Gene3D" id="3.30.70.260">
    <property type="match status" value="1"/>
</dbReference>
<dbReference type="HAMAP" id="MF_00170">
    <property type="entry name" value="Rib_5P_isom_A"/>
    <property type="match status" value="1"/>
</dbReference>
<feature type="binding site" evidence="2">
    <location>
        <position position="120"/>
    </location>
    <ligand>
        <name>substrate</name>
    </ligand>
</feature>
<dbReference type="PANTHER" id="PTHR11934">
    <property type="entry name" value="RIBOSE-5-PHOSPHATE ISOMERASE"/>
    <property type="match status" value="1"/>
</dbReference>
<dbReference type="CDD" id="cd01398">
    <property type="entry name" value="RPI_A"/>
    <property type="match status" value="1"/>
</dbReference>
<evidence type="ECO:0000256" key="1">
    <source>
        <dbReference type="ARBA" id="ARBA00023235"/>
    </source>
</evidence>
<name>A0ABQ1GB18_9BACL</name>
<feature type="binding site" evidence="2">
    <location>
        <begin position="93"/>
        <end position="96"/>
    </location>
    <ligand>
        <name>substrate</name>
    </ligand>
</feature>
<feature type="binding site" evidence="2">
    <location>
        <begin position="25"/>
        <end position="28"/>
    </location>
    <ligand>
        <name>substrate</name>
    </ligand>
</feature>
<dbReference type="NCBIfam" id="TIGR00021">
    <property type="entry name" value="rpiA"/>
    <property type="match status" value="1"/>
</dbReference>
<dbReference type="Gene3D" id="3.40.50.1360">
    <property type="match status" value="1"/>
</dbReference>
<keyword evidence="4" id="KW-1185">Reference proteome</keyword>
<evidence type="ECO:0000313" key="3">
    <source>
        <dbReference type="EMBL" id="GGA40203.1"/>
    </source>
</evidence>
<dbReference type="InterPro" id="IPR020672">
    <property type="entry name" value="Ribose5P_isomerase_typA_subgr"/>
</dbReference>
<dbReference type="InterPro" id="IPR037171">
    <property type="entry name" value="NagB/RpiA_transferase-like"/>
</dbReference>
<dbReference type="InterPro" id="IPR004788">
    <property type="entry name" value="Ribose5P_isomerase_type_A"/>
</dbReference>
<gene>
    <name evidence="2 3" type="primary">rpiA</name>
    <name evidence="3" type="ORF">GCM10010917_26860</name>
</gene>
<dbReference type="SUPFAM" id="SSF100950">
    <property type="entry name" value="NagB/RpiA/CoA transferase-like"/>
    <property type="match status" value="1"/>
</dbReference>
<reference evidence="4" key="1">
    <citation type="journal article" date="2019" name="Int. J. Syst. Evol. Microbiol.">
        <title>The Global Catalogue of Microorganisms (GCM) 10K type strain sequencing project: providing services to taxonomists for standard genome sequencing and annotation.</title>
        <authorList>
            <consortium name="The Broad Institute Genomics Platform"/>
            <consortium name="The Broad Institute Genome Sequencing Center for Infectious Disease"/>
            <person name="Wu L."/>
            <person name="Ma J."/>
        </authorList>
    </citation>
    <scope>NUCLEOTIDE SEQUENCE [LARGE SCALE GENOMIC DNA]</scope>
    <source>
        <strain evidence="4">CGMCC 1.15044</strain>
    </source>
</reference>
<feature type="active site" description="Proton acceptor" evidence="2">
    <location>
        <position position="102"/>
    </location>
</feature>
<feature type="binding site" evidence="2">
    <location>
        <begin position="80"/>
        <end position="83"/>
    </location>
    <ligand>
        <name>substrate</name>
    </ligand>
</feature>
<sequence>MNGKQAAGYRAVEWVQPGMTVGLGTGSTAYWAIQRIGERVKEGLEIKAIATSKASEKLAKELNIPLFEAADIPHIDLTIDGADEVNPQMALIKGGGGALLREKMVALKSDKLIVVADASKDVEVLGNFKLPIEVVPFACEWTFENLRKQYDVPMEFRYRDGSIYVTDNGNYIVDASFGRIEDPEKLAVQLKSMTGIVDHGLFVGIAETVVLGNEDGTVTVRTR</sequence>
<dbReference type="RefSeq" id="WP_094092464.1">
    <property type="nucleotide sequence ID" value="NZ_BMHF01000008.1"/>
</dbReference>
<evidence type="ECO:0000313" key="4">
    <source>
        <dbReference type="Proteomes" id="UP000609323"/>
    </source>
</evidence>
<dbReference type="Proteomes" id="UP000609323">
    <property type="component" value="Unassembled WGS sequence"/>
</dbReference>
<protein>
    <recommendedName>
        <fullName evidence="2">Ribose-5-phosphate isomerase A</fullName>
        <ecNumber evidence="2">5.3.1.6</ecNumber>
    </recommendedName>
    <alternativeName>
        <fullName evidence="2">Phosphoriboisomerase A</fullName>
        <shortName evidence="2">PRI</shortName>
    </alternativeName>
</protein>
<evidence type="ECO:0000256" key="2">
    <source>
        <dbReference type="HAMAP-Rule" id="MF_00170"/>
    </source>
</evidence>